<dbReference type="OrthoDB" id="5377001at2"/>
<name>A0A4R6VSH4_9HYPH</name>
<dbReference type="Proteomes" id="UP000295391">
    <property type="component" value="Unassembled WGS sequence"/>
</dbReference>
<dbReference type="Pfam" id="PF13781">
    <property type="entry name" value="DoxX_3"/>
    <property type="match status" value="1"/>
</dbReference>
<dbReference type="Gene3D" id="3.40.50.720">
    <property type="entry name" value="NAD(P)-binding Rossmann-like Domain"/>
    <property type="match status" value="1"/>
</dbReference>
<accession>A0A4R6VSH4</accession>
<dbReference type="RefSeq" id="WP_133571637.1">
    <property type="nucleotide sequence ID" value="NZ_SNYR01000001.1"/>
</dbReference>
<evidence type="ECO:0000259" key="2">
    <source>
        <dbReference type="Pfam" id="PF13460"/>
    </source>
</evidence>
<dbReference type="PANTHER" id="PTHR12126:SF11">
    <property type="entry name" value="NADH DEHYDROGENASE [UBIQUINONE] 1 ALPHA SUBCOMPLEX SUBUNIT 9, MITOCHONDRIAL"/>
    <property type="match status" value="1"/>
</dbReference>
<feature type="domain" description="NAD(P)-binding" evidence="2">
    <location>
        <begin position="7"/>
        <end position="199"/>
    </location>
</feature>
<evidence type="ECO:0000313" key="4">
    <source>
        <dbReference type="Proteomes" id="UP000295391"/>
    </source>
</evidence>
<dbReference type="SUPFAM" id="SSF51735">
    <property type="entry name" value="NAD(P)-binding Rossmann-fold domains"/>
    <property type="match status" value="1"/>
</dbReference>
<dbReference type="InterPro" id="IPR025695">
    <property type="entry name" value="DoxX-like"/>
</dbReference>
<dbReference type="AlphaFoldDB" id="A0A4R6VSH4"/>
<keyword evidence="1" id="KW-0472">Membrane</keyword>
<feature type="transmembrane region" description="Helical" evidence="1">
    <location>
        <begin position="411"/>
        <end position="427"/>
    </location>
</feature>
<evidence type="ECO:0000256" key="1">
    <source>
        <dbReference type="SAM" id="Phobius"/>
    </source>
</evidence>
<dbReference type="EMBL" id="SNYR01000001">
    <property type="protein sequence ID" value="TDQ66989.1"/>
    <property type="molecule type" value="Genomic_DNA"/>
</dbReference>
<keyword evidence="1" id="KW-1133">Transmembrane helix</keyword>
<keyword evidence="1" id="KW-0812">Transmembrane</keyword>
<keyword evidence="4" id="KW-1185">Reference proteome</keyword>
<protein>
    <submittedName>
        <fullName evidence="3">Uncharacterized protein YbjT (DUF2867 family)</fullName>
    </submittedName>
</protein>
<dbReference type="InterPro" id="IPR036291">
    <property type="entry name" value="NAD(P)-bd_dom_sf"/>
</dbReference>
<dbReference type="InterPro" id="IPR051207">
    <property type="entry name" value="ComplexI_NDUFA9_subunit"/>
</dbReference>
<feature type="transmembrane region" description="Helical" evidence="1">
    <location>
        <begin position="353"/>
        <end position="373"/>
    </location>
</feature>
<proteinExistence type="predicted"/>
<feature type="transmembrane region" description="Helical" evidence="1">
    <location>
        <begin position="314"/>
        <end position="333"/>
    </location>
</feature>
<gene>
    <name evidence="3" type="ORF">ATL17_0995</name>
</gene>
<organism evidence="3 4">
    <name type="scientific">Maritalea mobilis</name>
    <dbReference type="NCBI Taxonomy" id="483324"/>
    <lineage>
        <taxon>Bacteria</taxon>
        <taxon>Pseudomonadati</taxon>
        <taxon>Pseudomonadota</taxon>
        <taxon>Alphaproteobacteria</taxon>
        <taxon>Hyphomicrobiales</taxon>
        <taxon>Devosiaceae</taxon>
        <taxon>Maritalea</taxon>
    </lineage>
</organism>
<dbReference type="GO" id="GO:0044877">
    <property type="term" value="F:protein-containing complex binding"/>
    <property type="evidence" value="ECO:0007669"/>
    <property type="project" value="TreeGrafter"/>
</dbReference>
<feature type="transmembrane region" description="Helical" evidence="1">
    <location>
        <begin position="380"/>
        <end position="399"/>
    </location>
</feature>
<dbReference type="PANTHER" id="PTHR12126">
    <property type="entry name" value="NADH-UBIQUINONE OXIDOREDUCTASE 39 KDA SUBUNIT-RELATED"/>
    <property type="match status" value="1"/>
</dbReference>
<evidence type="ECO:0000313" key="3">
    <source>
        <dbReference type="EMBL" id="TDQ66989.1"/>
    </source>
</evidence>
<dbReference type="Pfam" id="PF13460">
    <property type="entry name" value="NAD_binding_10"/>
    <property type="match status" value="1"/>
</dbReference>
<sequence length="431" mass="46209">MNVLVLGGYGLIGSAVTRDLLAGGHSVIGVGRNPTVGKNKFPSAIWQAANLQDMVDEASWLPFLDGIDAVVNCSGALQDQANVSLEALQVKAIMSLVDAMISTNVAKFVQISALGATPNATTRFLRTKAKADAYVANSDLDWTIIRPGLVLSTDTFGGSTILRIAAAMPVFDVRIFPESKVQTVHVDDVAEVVAQSLVDDSLTRKCFDLVEENSISLSDLTLNLRQKIGNRPPKISFTLPRFIKNSIGVVGDLISNLGWQTGIRSTAFKVLENGVTGDASVFTGITGKRLKDAPQNVAEMGLGAQDLLFGRIQLVAVPAIFLFGAFWVFSGAIGVWNLDAAVAKISHRFNEDVSYVFVICGSLLDLLIGLAIWFRKTHVFALLASLVLSSGYLAAGTFFTPELWMDPLGPLVKIIPVMLTAMFLLAARPAR</sequence>
<reference evidence="3 4" key="1">
    <citation type="submission" date="2019-03" db="EMBL/GenBank/DDBJ databases">
        <title>Genomic Encyclopedia of Type Strains, Phase III (KMG-III): the genomes of soil and plant-associated and newly described type strains.</title>
        <authorList>
            <person name="Whitman W."/>
        </authorList>
    </citation>
    <scope>NUCLEOTIDE SEQUENCE [LARGE SCALE GENOMIC DNA]</scope>
    <source>
        <strain evidence="3 4">CGMCC 1.7002</strain>
    </source>
</reference>
<comment type="caution">
    <text evidence="3">The sequence shown here is derived from an EMBL/GenBank/DDBJ whole genome shotgun (WGS) entry which is preliminary data.</text>
</comment>
<dbReference type="InterPro" id="IPR016040">
    <property type="entry name" value="NAD(P)-bd_dom"/>
</dbReference>